<dbReference type="GO" id="GO:0032259">
    <property type="term" value="P:methylation"/>
    <property type="evidence" value="ECO:0007669"/>
    <property type="project" value="UniProtKB-KW"/>
</dbReference>
<evidence type="ECO:0000313" key="1">
    <source>
        <dbReference type="EMBL" id="UZJ26997.1"/>
    </source>
</evidence>
<dbReference type="InterPro" id="IPR037083">
    <property type="entry name" value="NgoMIV_sf"/>
</dbReference>
<dbReference type="Gene3D" id="3.40.50.10010">
    <property type="entry name" value="Type-2 restriction enzyme NgoMIV"/>
    <property type="match status" value="1"/>
</dbReference>
<protein>
    <submittedName>
        <fullName evidence="1">NgoMIV family type II restriction endonuclease</fullName>
    </submittedName>
</protein>
<keyword evidence="1" id="KW-0614">Plasmid</keyword>
<keyword evidence="1" id="KW-0378">Hydrolase</keyword>
<gene>
    <name evidence="1" type="ORF">RHODO2019_18570</name>
</gene>
<accession>A0ABY6P5R4</accession>
<name>A0ABY6P5R4_9NOCA</name>
<dbReference type="Pfam" id="PF09015">
    <property type="entry name" value="NgoMIV_restric"/>
    <property type="match status" value="1"/>
</dbReference>
<dbReference type="GO" id="GO:0008168">
    <property type="term" value="F:methyltransferase activity"/>
    <property type="evidence" value="ECO:0007669"/>
    <property type="project" value="UniProtKB-KW"/>
</dbReference>
<dbReference type="GO" id="GO:0004519">
    <property type="term" value="F:endonuclease activity"/>
    <property type="evidence" value="ECO:0007669"/>
    <property type="project" value="UniProtKB-KW"/>
</dbReference>
<dbReference type="InterPro" id="IPR011335">
    <property type="entry name" value="Restrct_endonuc-II-like"/>
</dbReference>
<keyword evidence="1" id="KW-0540">Nuclease</keyword>
<dbReference type="CDD" id="cd22340">
    <property type="entry name" value="NgoMIV-like"/>
    <property type="match status" value="1"/>
</dbReference>
<dbReference type="SUPFAM" id="SSF52980">
    <property type="entry name" value="Restriction endonuclease-like"/>
    <property type="match status" value="1"/>
</dbReference>
<reference evidence="1" key="1">
    <citation type="submission" date="2022-10" db="EMBL/GenBank/DDBJ databases">
        <title>Rhodococcus sp.75.</title>
        <authorList>
            <person name="Sun M."/>
        </authorList>
    </citation>
    <scope>NUCLEOTIDE SEQUENCE</scope>
    <source>
        <strain evidence="1">75</strain>
        <plasmid evidence="1">unnamed2</plasmid>
    </source>
</reference>
<sequence length="292" mass="31016">MTDQPAVEAFLAEQRSVFHASLLADGILSVTQGVASNADSSSKLSKALAGHVATALKVETEGERLAGQTAGGGFEQACTNFLQATFPRLGHLRPGAWSVAKLTTRGKTSGVAQFEQYAHLVELDAAVTANPSLQAVLGNAYAIAPDVVVSRAPVSDAEINTHEVFVDDSVATHATLRAAVQPHPILHAVISCKWTLRSDRAQNARSEALNLIRNRKGRLPHVVVVTGEPTPVRISSLALGTGDLDCVYHFALPELLDAAHQVGTEETTDLLQMMIDGRRLKDIADLPLDLAV</sequence>
<keyword evidence="1" id="KW-0808">Transferase</keyword>
<keyword evidence="2" id="KW-1185">Reference proteome</keyword>
<evidence type="ECO:0000313" key="2">
    <source>
        <dbReference type="Proteomes" id="UP001164965"/>
    </source>
</evidence>
<keyword evidence="1" id="KW-0255">Endonuclease</keyword>
<dbReference type="Proteomes" id="UP001164965">
    <property type="component" value="Plasmid unnamed2"/>
</dbReference>
<proteinExistence type="predicted"/>
<dbReference type="EMBL" id="CP110617">
    <property type="protein sequence ID" value="UZJ26997.1"/>
    <property type="molecule type" value="Genomic_DNA"/>
</dbReference>
<dbReference type="RefSeq" id="WP_265385101.1">
    <property type="nucleotide sequence ID" value="NZ_CP110617.1"/>
</dbReference>
<keyword evidence="1" id="KW-0489">Methyltransferase</keyword>
<organism evidence="1 2">
    <name type="scientific">Rhodococcus antarcticus</name>
    <dbReference type="NCBI Taxonomy" id="2987751"/>
    <lineage>
        <taxon>Bacteria</taxon>
        <taxon>Bacillati</taxon>
        <taxon>Actinomycetota</taxon>
        <taxon>Actinomycetes</taxon>
        <taxon>Mycobacteriales</taxon>
        <taxon>Nocardiaceae</taxon>
        <taxon>Rhodococcus</taxon>
    </lineage>
</organism>
<geneLocation type="plasmid" evidence="1 2">
    <name>unnamed2</name>
</geneLocation>
<dbReference type="InterPro" id="IPR015105">
    <property type="entry name" value="NgoMIV"/>
</dbReference>